<dbReference type="SUPFAM" id="SSF53686">
    <property type="entry name" value="Tryptophan synthase beta subunit-like PLP-dependent enzymes"/>
    <property type="match status" value="1"/>
</dbReference>
<accession>A0ABV1GG07</accession>
<keyword evidence="4" id="KW-0808">Transferase</keyword>
<protein>
    <submittedName>
        <fullName evidence="4">Cysteine synthase family protein</fullName>
        <ecNumber evidence="4">2.5.1.-</ecNumber>
    </submittedName>
</protein>
<dbReference type="RefSeq" id="WP_349216323.1">
    <property type="nucleotide sequence ID" value="NZ_JBBMFA010000096.1"/>
</dbReference>
<name>A0ABV1GG07_9FIRM</name>
<evidence type="ECO:0000256" key="1">
    <source>
        <dbReference type="ARBA" id="ARBA00001933"/>
    </source>
</evidence>
<dbReference type="CDD" id="cd01561">
    <property type="entry name" value="CBS_like"/>
    <property type="match status" value="1"/>
</dbReference>
<organism evidence="4 5">
    <name type="scientific">Ruthenibacterium intestinale</name>
    <dbReference type="NCBI Taxonomy" id="3133163"/>
    <lineage>
        <taxon>Bacteria</taxon>
        <taxon>Bacillati</taxon>
        <taxon>Bacillota</taxon>
        <taxon>Clostridia</taxon>
        <taxon>Eubacteriales</taxon>
        <taxon>Oscillospiraceae</taxon>
        <taxon>Ruthenibacterium</taxon>
    </lineage>
</organism>
<dbReference type="EC" id="2.5.1.-" evidence="4"/>
<gene>
    <name evidence="4" type="ORF">WMO24_10100</name>
</gene>
<dbReference type="InterPro" id="IPR050214">
    <property type="entry name" value="Cys_Synth/Cystath_Beta-Synth"/>
</dbReference>
<keyword evidence="5" id="KW-1185">Reference proteome</keyword>
<evidence type="ECO:0000259" key="3">
    <source>
        <dbReference type="Pfam" id="PF00291"/>
    </source>
</evidence>
<comment type="cofactor">
    <cofactor evidence="1">
        <name>pyridoxal 5'-phosphate</name>
        <dbReference type="ChEBI" id="CHEBI:597326"/>
    </cofactor>
</comment>
<comment type="caution">
    <text evidence="4">The sequence shown here is derived from an EMBL/GenBank/DDBJ whole genome shotgun (WGS) entry which is preliminary data.</text>
</comment>
<proteinExistence type="predicted"/>
<sequence>MQIFQSYYETLYQRPVVRLAGYSARHGLPASLYAYLAAGGPTNSAKDALAEGMLAIATEKGLLKPGQTVVEGSSGSFAVALAISCARSGHPLVLCMPATVPTERQHMLAKLGAKIALTNYVYGRRGVEKRAQEAVERTGGYYLNYFDNDCNAEFHRRVTGPNIARATEGALDAIVVGVGSGGTITGVGEYIKAWYPDVKIIAVEPYESQAIGGGFVGKHNIPGLGAGFVPENYNPYIVDGVVPVASNVANQTAQEVLRTDAVPASPSAGATLAAARELMEEKPELQRVLCIFAGKELYE</sequence>
<dbReference type="GO" id="GO:0016740">
    <property type="term" value="F:transferase activity"/>
    <property type="evidence" value="ECO:0007669"/>
    <property type="project" value="UniProtKB-KW"/>
</dbReference>
<reference evidence="4 5" key="1">
    <citation type="submission" date="2024-03" db="EMBL/GenBank/DDBJ databases">
        <title>Human intestinal bacterial collection.</title>
        <authorList>
            <person name="Pauvert C."/>
            <person name="Hitch T.C.A."/>
            <person name="Clavel T."/>
        </authorList>
    </citation>
    <scope>NUCLEOTIDE SEQUENCE [LARGE SCALE GENOMIC DNA]</scope>
    <source>
        <strain evidence="4 5">CLA-JM-H11</strain>
    </source>
</reference>
<dbReference type="EMBL" id="JBBMFA010000096">
    <property type="protein sequence ID" value="MEQ2520777.1"/>
    <property type="molecule type" value="Genomic_DNA"/>
</dbReference>
<evidence type="ECO:0000313" key="4">
    <source>
        <dbReference type="EMBL" id="MEQ2520777.1"/>
    </source>
</evidence>
<dbReference type="InterPro" id="IPR036052">
    <property type="entry name" value="TrpB-like_PALP_sf"/>
</dbReference>
<dbReference type="Pfam" id="PF00291">
    <property type="entry name" value="PALP"/>
    <property type="match status" value="1"/>
</dbReference>
<evidence type="ECO:0000256" key="2">
    <source>
        <dbReference type="ARBA" id="ARBA00022898"/>
    </source>
</evidence>
<dbReference type="Gene3D" id="3.40.50.1100">
    <property type="match status" value="2"/>
</dbReference>
<dbReference type="Proteomes" id="UP001477672">
    <property type="component" value="Unassembled WGS sequence"/>
</dbReference>
<evidence type="ECO:0000313" key="5">
    <source>
        <dbReference type="Proteomes" id="UP001477672"/>
    </source>
</evidence>
<dbReference type="PANTHER" id="PTHR10314">
    <property type="entry name" value="CYSTATHIONINE BETA-SYNTHASE"/>
    <property type="match status" value="1"/>
</dbReference>
<feature type="domain" description="Tryptophan synthase beta chain-like PALP" evidence="3">
    <location>
        <begin position="13"/>
        <end position="294"/>
    </location>
</feature>
<dbReference type="InterPro" id="IPR001926">
    <property type="entry name" value="TrpB-like_PALP"/>
</dbReference>
<keyword evidence="2" id="KW-0663">Pyridoxal phosphate</keyword>